<dbReference type="Proteomes" id="UP000001936">
    <property type="component" value="Chromosome"/>
</dbReference>
<keyword evidence="3" id="KW-1185">Reference proteome</keyword>
<name>Q2K9F1_RHIEC</name>
<dbReference type="KEGG" id="ret:RHE_CH01740"/>
<sequence>MIETKSPADQDEISPRDDEPKPGAEVSFPYDRMTVEQFRNRFPRARWSDVRKAWFVPGRTASRRIGRWLAELEADADAHADAKGRDAFAFEPIDSPYLELGKAGFRIRTPYSKTVVDALREVPFSRWDDDLRIWHVPFRSYEELRRRWPDIEAAAHRNEPEERRRRADERKGTEREMRSRLRAAERKRRRYPLPTDDLPPLGRPVATSYGIVVFTYITGELVDPGLVVDFYPGVTEDYLWGYWRMPTLDELVRTWPAKAPPRRDAGWWHPTIEELRPARRAARSREARKQAQTR</sequence>
<protein>
    <submittedName>
        <fullName evidence="2">Hypothetical conserved protein</fullName>
    </submittedName>
</protein>
<accession>Q2K9F1</accession>
<feature type="compositionally biased region" description="Basic and acidic residues" evidence="1">
    <location>
        <begin position="13"/>
        <end position="22"/>
    </location>
</feature>
<evidence type="ECO:0000313" key="3">
    <source>
        <dbReference type="Proteomes" id="UP000001936"/>
    </source>
</evidence>
<dbReference type="RefSeq" id="WP_011425033.1">
    <property type="nucleotide sequence ID" value="NC_007761.1"/>
</dbReference>
<dbReference type="EMBL" id="CP000133">
    <property type="protein sequence ID" value="ABC90535.1"/>
    <property type="molecule type" value="Genomic_DNA"/>
</dbReference>
<evidence type="ECO:0000313" key="2">
    <source>
        <dbReference type="EMBL" id="ABC90535.1"/>
    </source>
</evidence>
<dbReference type="AlphaFoldDB" id="Q2K9F1"/>
<dbReference type="HOGENOM" id="CLU_917902_0_0_5"/>
<gene>
    <name evidence="2" type="ordered locus">RHE_CH01740</name>
</gene>
<organism evidence="2 3">
    <name type="scientific">Rhizobium etli (strain ATCC 51251 / DSM 11541 / JCM 21823 / NBRC 15573 / CFN 42)</name>
    <dbReference type="NCBI Taxonomy" id="347834"/>
    <lineage>
        <taxon>Bacteria</taxon>
        <taxon>Pseudomonadati</taxon>
        <taxon>Pseudomonadota</taxon>
        <taxon>Alphaproteobacteria</taxon>
        <taxon>Hyphomicrobiales</taxon>
        <taxon>Rhizobiaceae</taxon>
        <taxon>Rhizobium/Agrobacterium group</taxon>
        <taxon>Rhizobium</taxon>
    </lineage>
</organism>
<feature type="region of interest" description="Disordered" evidence="1">
    <location>
        <begin position="1"/>
        <end position="27"/>
    </location>
</feature>
<reference evidence="2 3" key="1">
    <citation type="journal article" date="2006" name="Proc. Natl. Acad. Sci. U.S.A.">
        <title>The partitioned Rhizobium etli genome: genetic and metabolic redundancy in seven interacting replicons.</title>
        <authorList>
            <person name="Gonzalez V."/>
            <person name="Santamaria R.I."/>
            <person name="Bustos P."/>
            <person name="Hernandez-Gonzalez I."/>
            <person name="Medrano-Soto A."/>
            <person name="Moreno-Hagelsieb G."/>
            <person name="Janga S.C."/>
            <person name="Ramirez M.A."/>
            <person name="Jimenez-Jacinto V."/>
            <person name="Collado-Vides J."/>
            <person name="Davila G."/>
        </authorList>
    </citation>
    <scope>NUCLEOTIDE SEQUENCE [LARGE SCALE GENOMIC DNA]</scope>
    <source>
        <strain evidence="3">ATCC 51251 / DSM 11541 / JCM 21823 / NBRC 15573 / CFN 42</strain>
    </source>
</reference>
<feature type="compositionally biased region" description="Basic and acidic residues" evidence="1">
    <location>
        <begin position="156"/>
        <end position="184"/>
    </location>
</feature>
<dbReference type="OrthoDB" id="8277395at2"/>
<evidence type="ECO:0000256" key="1">
    <source>
        <dbReference type="SAM" id="MobiDB-lite"/>
    </source>
</evidence>
<feature type="region of interest" description="Disordered" evidence="1">
    <location>
        <begin position="156"/>
        <end position="185"/>
    </location>
</feature>
<dbReference type="eggNOG" id="ENOG502ZDKF">
    <property type="taxonomic scope" value="Bacteria"/>
</dbReference>
<proteinExistence type="predicted"/>